<dbReference type="EMBL" id="LR778301">
    <property type="protein sequence ID" value="CAB1368729.1"/>
    <property type="molecule type" value="Genomic_DNA"/>
</dbReference>
<dbReference type="Pfam" id="PF12833">
    <property type="entry name" value="HTH_18"/>
    <property type="match status" value="1"/>
</dbReference>
<dbReference type="InterPro" id="IPR018060">
    <property type="entry name" value="HTH_AraC"/>
</dbReference>
<dbReference type="PANTHER" id="PTHR46796">
    <property type="entry name" value="HTH-TYPE TRANSCRIPTIONAL ACTIVATOR RHAS-RELATED"/>
    <property type="match status" value="1"/>
</dbReference>
<reference evidence="5 6" key="1">
    <citation type="submission" date="2020-03" db="EMBL/GenBank/DDBJ databases">
        <authorList>
            <consortium name="Genoscope - CEA"/>
            <person name="William W."/>
        </authorList>
    </citation>
    <scope>NUCLEOTIDE SEQUENCE [LARGE SCALE GENOMIC DNA]</scope>
    <source>
        <strain evidence="6">DSM 16959</strain>
    </source>
</reference>
<dbReference type="RefSeq" id="WP_170228118.1">
    <property type="nucleotide sequence ID" value="NZ_LR778301.1"/>
</dbReference>
<dbReference type="GO" id="GO:0043565">
    <property type="term" value="F:sequence-specific DNA binding"/>
    <property type="evidence" value="ECO:0007669"/>
    <property type="project" value="InterPro"/>
</dbReference>
<dbReference type="SUPFAM" id="SSF46689">
    <property type="entry name" value="Homeodomain-like"/>
    <property type="match status" value="1"/>
</dbReference>
<dbReference type="InterPro" id="IPR035418">
    <property type="entry name" value="AraC-bd_2"/>
</dbReference>
<dbReference type="InterPro" id="IPR009057">
    <property type="entry name" value="Homeodomain-like_sf"/>
</dbReference>
<accession>A0A6S6Y0L8</accession>
<dbReference type="InterPro" id="IPR050204">
    <property type="entry name" value="AraC_XylS_family_regulators"/>
</dbReference>
<evidence type="ECO:0000259" key="4">
    <source>
        <dbReference type="PROSITE" id="PS01124"/>
    </source>
</evidence>
<protein>
    <recommendedName>
        <fullName evidence="4">HTH araC/xylS-type domain-containing protein</fullName>
    </recommendedName>
</protein>
<dbReference type="Pfam" id="PF14525">
    <property type="entry name" value="AraC_binding_2"/>
    <property type="match status" value="1"/>
</dbReference>
<evidence type="ECO:0000256" key="3">
    <source>
        <dbReference type="ARBA" id="ARBA00023163"/>
    </source>
</evidence>
<keyword evidence="6" id="KW-1185">Reference proteome</keyword>
<dbReference type="PRINTS" id="PR00032">
    <property type="entry name" value="HTHARAC"/>
</dbReference>
<organism evidence="5 6">
    <name type="scientific">Denitratisoma oestradiolicum</name>
    <dbReference type="NCBI Taxonomy" id="311182"/>
    <lineage>
        <taxon>Bacteria</taxon>
        <taxon>Pseudomonadati</taxon>
        <taxon>Pseudomonadota</taxon>
        <taxon>Betaproteobacteria</taxon>
        <taxon>Nitrosomonadales</taxon>
        <taxon>Sterolibacteriaceae</taxon>
        <taxon>Denitratisoma</taxon>
    </lineage>
</organism>
<keyword evidence="1" id="KW-0805">Transcription regulation</keyword>
<sequence>MSLRYPGAQVFSEGPRHSFLTRYQSWQFGGLEFAEIHSTSRQSLQVPMPERAAPDSYYLPLQLNGDFHGGQYGREFRGGVRSMLLLDSQAPHWRELGADSHLLNVRLPKPLLERYLADPRAICMNPVSADSGQGALVWGFINALWARRAELGTADMPALADVVARMVAGLFGTLHDEEAAVSGLVDRQRRRVLECIAANLNAPRLDVQSVATACGISPRYVHLLMRHTGRTFSQYLLEHRLERCRNALQGRPGKRSITEIAFEWGFNDVSHFSRSFRKRYGLSPREFRRQA</sequence>
<evidence type="ECO:0000256" key="2">
    <source>
        <dbReference type="ARBA" id="ARBA00023125"/>
    </source>
</evidence>
<proteinExistence type="predicted"/>
<name>A0A6S6Y0L8_9PROT</name>
<dbReference type="Gene3D" id="1.10.10.60">
    <property type="entry name" value="Homeodomain-like"/>
    <property type="match status" value="1"/>
</dbReference>
<dbReference type="GO" id="GO:0003700">
    <property type="term" value="F:DNA-binding transcription factor activity"/>
    <property type="evidence" value="ECO:0007669"/>
    <property type="project" value="InterPro"/>
</dbReference>
<keyword evidence="3" id="KW-0804">Transcription</keyword>
<evidence type="ECO:0000313" key="5">
    <source>
        <dbReference type="EMBL" id="CAB1368729.1"/>
    </source>
</evidence>
<feature type="domain" description="HTH araC/xylS-type" evidence="4">
    <location>
        <begin position="190"/>
        <end position="290"/>
    </location>
</feature>
<dbReference type="KEGG" id="doe:DENOEST_1564"/>
<evidence type="ECO:0000313" key="6">
    <source>
        <dbReference type="Proteomes" id="UP000515733"/>
    </source>
</evidence>
<gene>
    <name evidence="5" type="ORF">DENOEST_1564</name>
</gene>
<dbReference type="Proteomes" id="UP000515733">
    <property type="component" value="Chromosome"/>
</dbReference>
<dbReference type="PANTHER" id="PTHR46796:SF6">
    <property type="entry name" value="ARAC SUBFAMILY"/>
    <property type="match status" value="1"/>
</dbReference>
<dbReference type="PROSITE" id="PS01124">
    <property type="entry name" value="HTH_ARAC_FAMILY_2"/>
    <property type="match status" value="1"/>
</dbReference>
<keyword evidence="2" id="KW-0238">DNA-binding</keyword>
<evidence type="ECO:0000256" key="1">
    <source>
        <dbReference type="ARBA" id="ARBA00023015"/>
    </source>
</evidence>
<dbReference type="AlphaFoldDB" id="A0A6S6Y0L8"/>
<dbReference type="InterPro" id="IPR020449">
    <property type="entry name" value="Tscrpt_reg_AraC-type_HTH"/>
</dbReference>
<dbReference type="SMART" id="SM00342">
    <property type="entry name" value="HTH_ARAC"/>
    <property type="match status" value="1"/>
</dbReference>